<feature type="non-terminal residue" evidence="1">
    <location>
        <position position="222"/>
    </location>
</feature>
<name>X1Q935_9ZZZZ</name>
<reference evidence="1" key="1">
    <citation type="journal article" date="2014" name="Front. Microbiol.">
        <title>High frequency of phylogenetically diverse reductive dehalogenase-homologous genes in deep subseafloor sedimentary metagenomes.</title>
        <authorList>
            <person name="Kawai M."/>
            <person name="Futagami T."/>
            <person name="Toyoda A."/>
            <person name="Takaki Y."/>
            <person name="Nishi S."/>
            <person name="Hori S."/>
            <person name="Arai W."/>
            <person name="Tsubouchi T."/>
            <person name="Morono Y."/>
            <person name="Uchiyama I."/>
            <person name="Ito T."/>
            <person name="Fujiyama A."/>
            <person name="Inagaki F."/>
            <person name="Takami H."/>
        </authorList>
    </citation>
    <scope>NUCLEOTIDE SEQUENCE</scope>
    <source>
        <strain evidence="1">Expedition CK06-06</strain>
    </source>
</reference>
<dbReference type="AlphaFoldDB" id="X1Q935"/>
<organism evidence="1">
    <name type="scientific">marine sediment metagenome</name>
    <dbReference type="NCBI Taxonomy" id="412755"/>
    <lineage>
        <taxon>unclassified sequences</taxon>
        <taxon>metagenomes</taxon>
        <taxon>ecological metagenomes</taxon>
    </lineage>
</organism>
<gene>
    <name evidence="1" type="ORF">S06H3_57430</name>
</gene>
<comment type="caution">
    <text evidence="1">The sequence shown here is derived from an EMBL/GenBank/DDBJ whole genome shotgun (WGS) entry which is preliminary data.</text>
</comment>
<sequence length="222" mass="24167">GVPSIAIDSNNVYIAWWDDTDLGCGTDGDIFFKKKPIGGSWPTSTEVVSTESTDTVGTVTSPGIAIDSNNVYIAWEDMTDLGCGTDRDIFFKKKPIGGAWPTSTEVVSTESTSDSFYPSMAIDLNNVYIVWRDQTDLGCGIDWDIFFKKKLIGGSWPASTEVVSTESTDGSYSPVLAIDSNNIYIVWEDDTDLGCGTDRDIFFKKKPIGGSWPTSTEVVSTE</sequence>
<protein>
    <submittedName>
        <fullName evidence="1">Uncharacterized protein</fullName>
    </submittedName>
</protein>
<proteinExistence type="predicted"/>
<feature type="non-terminal residue" evidence="1">
    <location>
        <position position="1"/>
    </location>
</feature>
<dbReference type="EMBL" id="BARV01037070">
    <property type="protein sequence ID" value="GAI47540.1"/>
    <property type="molecule type" value="Genomic_DNA"/>
</dbReference>
<accession>X1Q935</accession>
<evidence type="ECO:0000313" key="1">
    <source>
        <dbReference type="EMBL" id="GAI47540.1"/>
    </source>
</evidence>